<proteinExistence type="inferred from homology"/>
<dbReference type="SUPFAM" id="SSF56349">
    <property type="entry name" value="DNA breaking-rejoining enzymes"/>
    <property type="match status" value="1"/>
</dbReference>
<dbReference type="InterPro" id="IPR013762">
    <property type="entry name" value="Integrase-like_cat_sf"/>
</dbReference>
<keyword evidence="4" id="KW-0233">DNA recombination</keyword>
<accession>A0ABZ3D3W5</accession>
<dbReference type="PANTHER" id="PTHR30629:SF2">
    <property type="entry name" value="PROPHAGE INTEGRASE INTS-RELATED"/>
    <property type="match status" value="1"/>
</dbReference>
<dbReference type="InterPro" id="IPR010998">
    <property type="entry name" value="Integrase_recombinase_N"/>
</dbReference>
<evidence type="ECO:0000256" key="4">
    <source>
        <dbReference type="ARBA" id="ARBA00023172"/>
    </source>
</evidence>
<sequence>MRGRQPKTNWTNLELGKSIKDIRAKVSGTKKRVRKCLGGALYLQVGANSVSWEHRYGVRWHGLGSYPEIGLKEAREMVLAARRQLREGKDPIEERRAARRAAQIERDTTFRIVAGQYIEAKKAGWKNARHTAQWPATLEKYVHPIMGDKPVNAITTDHVRQVLDPIWHEKTATASNVRNRIEIVLDYAKSLHMREGENPARWKGHLQNVYPAPGAIRKVSHHAAIPWADLPLVMSKLAESDGMAALALRFLVLTALRSSEVRGAKWGEIDLDKKTWTIPAERMKGRKNQGQEHCAPLSDAAIEILTKVALLGNKPDRLVFPSRSTGRALTDVALSQALGTAGAGAYTVHGMRSTFSDWAEEKTSYPSELRKIALAHVNKDKVDSAYARSLLVERRRPLMQDWADYATGPVAAVKPRARRVKRVPAREGRG</sequence>
<keyword evidence="3" id="KW-0238">DNA-binding</keyword>
<evidence type="ECO:0000313" key="7">
    <source>
        <dbReference type="Proteomes" id="UP001449795"/>
    </source>
</evidence>
<reference evidence="6 7" key="1">
    <citation type="submission" date="2024-04" db="EMBL/GenBank/DDBJ databases">
        <title>Complete genome sequence of Nguyenibacter vanlangesis HBCM-1154, a strain capable of nitrogen fixation, IAA production, and phosphorus solubilization isolated from sugarcane soil.</title>
        <authorList>
            <person name="MY HANH P."/>
        </authorList>
    </citation>
    <scope>NUCLEOTIDE SEQUENCE [LARGE SCALE GENOMIC DNA]</scope>
    <source>
        <strain evidence="6 7">HBCM 1154</strain>
    </source>
</reference>
<name>A0ABZ3D3W5_9PROT</name>
<evidence type="ECO:0000259" key="5">
    <source>
        <dbReference type="PROSITE" id="PS51898"/>
    </source>
</evidence>
<gene>
    <name evidence="6" type="ORF">AAC691_19715</name>
</gene>
<evidence type="ECO:0000256" key="3">
    <source>
        <dbReference type="ARBA" id="ARBA00023125"/>
    </source>
</evidence>
<dbReference type="InterPro" id="IPR038488">
    <property type="entry name" value="Integrase_DNA-bd_sf"/>
</dbReference>
<keyword evidence="2" id="KW-0229">DNA integration</keyword>
<dbReference type="InterPro" id="IPR002104">
    <property type="entry name" value="Integrase_catalytic"/>
</dbReference>
<dbReference type="Pfam" id="PF13356">
    <property type="entry name" value="Arm-DNA-bind_3"/>
    <property type="match status" value="1"/>
</dbReference>
<dbReference type="Gene3D" id="3.30.160.390">
    <property type="entry name" value="Integrase, DNA-binding domain"/>
    <property type="match status" value="1"/>
</dbReference>
<dbReference type="Gene3D" id="1.10.443.10">
    <property type="entry name" value="Intergrase catalytic core"/>
    <property type="match status" value="1"/>
</dbReference>
<dbReference type="CDD" id="cd00801">
    <property type="entry name" value="INT_P4_C"/>
    <property type="match status" value="1"/>
</dbReference>
<keyword evidence="7" id="KW-1185">Reference proteome</keyword>
<dbReference type="PROSITE" id="PS51898">
    <property type="entry name" value="TYR_RECOMBINASE"/>
    <property type="match status" value="1"/>
</dbReference>
<dbReference type="Pfam" id="PF00589">
    <property type="entry name" value="Phage_integrase"/>
    <property type="match status" value="1"/>
</dbReference>
<comment type="similarity">
    <text evidence="1">Belongs to the 'phage' integrase family.</text>
</comment>
<protein>
    <submittedName>
        <fullName evidence="6">Site-specific integrase</fullName>
    </submittedName>
</protein>
<evidence type="ECO:0000256" key="1">
    <source>
        <dbReference type="ARBA" id="ARBA00008857"/>
    </source>
</evidence>
<dbReference type="InterPro" id="IPR053876">
    <property type="entry name" value="Phage_int_M"/>
</dbReference>
<dbReference type="RefSeq" id="WP_342628191.1">
    <property type="nucleotide sequence ID" value="NZ_CP152276.1"/>
</dbReference>
<dbReference type="InterPro" id="IPR050808">
    <property type="entry name" value="Phage_Integrase"/>
</dbReference>
<evidence type="ECO:0000256" key="2">
    <source>
        <dbReference type="ARBA" id="ARBA00022908"/>
    </source>
</evidence>
<dbReference type="Gene3D" id="1.10.150.130">
    <property type="match status" value="1"/>
</dbReference>
<dbReference type="InterPro" id="IPR011010">
    <property type="entry name" value="DNA_brk_join_enz"/>
</dbReference>
<dbReference type="PANTHER" id="PTHR30629">
    <property type="entry name" value="PROPHAGE INTEGRASE"/>
    <property type="match status" value="1"/>
</dbReference>
<dbReference type="EMBL" id="CP152276">
    <property type="protein sequence ID" value="XAE42453.1"/>
    <property type="molecule type" value="Genomic_DNA"/>
</dbReference>
<feature type="domain" description="Tyr recombinase" evidence="5">
    <location>
        <begin position="220"/>
        <end position="400"/>
    </location>
</feature>
<organism evidence="6 7">
    <name type="scientific">Nguyenibacter vanlangensis</name>
    <dbReference type="NCBI Taxonomy" id="1216886"/>
    <lineage>
        <taxon>Bacteria</taxon>
        <taxon>Pseudomonadati</taxon>
        <taxon>Pseudomonadota</taxon>
        <taxon>Alphaproteobacteria</taxon>
        <taxon>Acetobacterales</taxon>
        <taxon>Acetobacteraceae</taxon>
        <taxon>Nguyenibacter</taxon>
    </lineage>
</organism>
<dbReference type="Proteomes" id="UP001449795">
    <property type="component" value="Chromosome"/>
</dbReference>
<evidence type="ECO:0000313" key="6">
    <source>
        <dbReference type="EMBL" id="XAE42453.1"/>
    </source>
</evidence>
<dbReference type="InterPro" id="IPR025166">
    <property type="entry name" value="Integrase_DNA_bind_dom"/>
</dbReference>
<dbReference type="Pfam" id="PF22022">
    <property type="entry name" value="Phage_int_M"/>
    <property type="match status" value="1"/>
</dbReference>